<dbReference type="EnsemblPlants" id="evm.model.05.1265">
    <property type="protein sequence ID" value="cds.evm.model.05.1265"/>
    <property type="gene ID" value="evm.TU.05.1265"/>
</dbReference>
<sequence length="343" mass="37609">MGVGINSAKIKRTVGVLENLPGEEVKLGGKKAEVNTSSGPIFLVKEGVNAIGPRSLITRQLKKSTLNFRESEGAFEETELVAIDTFRDTPKDHVDGIKISTIRGQESGIKLDKIVGDVSEVVDDEIIIKSLHGVDIVTFLTKKGMKISSSSIRRNIRGLTFFNELEKISEVKVGGSGPFEHASDGRSNLTIKSGEGSFCSRVSVSSYLDKRDQGERGGTSRSNELGKTIRAIPKWDKMSLHPDWIVVELRGKDGVKTIRDSKDHEGLVKVPGLALNNSPSITFATKPNQEKARMIIRNSERKTSYPNLLHRIVNPIRLDGFGIERILTTKQVESDCGSGRTET</sequence>
<evidence type="ECO:0000313" key="2">
    <source>
        <dbReference type="Proteomes" id="UP000596661"/>
    </source>
</evidence>
<dbReference type="AlphaFoldDB" id="A0A803PKN2"/>
<reference evidence="1" key="2">
    <citation type="submission" date="2021-03" db="UniProtKB">
        <authorList>
            <consortium name="EnsemblPlants"/>
        </authorList>
    </citation>
    <scope>IDENTIFICATION</scope>
</reference>
<evidence type="ECO:0000313" key="1">
    <source>
        <dbReference type="EnsemblPlants" id="cds.evm.model.05.1265"/>
    </source>
</evidence>
<dbReference type="Proteomes" id="UP000596661">
    <property type="component" value="Chromosome 5"/>
</dbReference>
<accession>A0A803PKN2</accession>
<dbReference type="EMBL" id="UZAU01000517">
    <property type="status" value="NOT_ANNOTATED_CDS"/>
    <property type="molecule type" value="Genomic_DNA"/>
</dbReference>
<proteinExistence type="predicted"/>
<protein>
    <submittedName>
        <fullName evidence="1">Uncharacterized protein</fullName>
    </submittedName>
</protein>
<dbReference type="Gramene" id="evm.model.05.1265">
    <property type="protein sequence ID" value="cds.evm.model.05.1265"/>
    <property type="gene ID" value="evm.TU.05.1265"/>
</dbReference>
<reference evidence="1" key="1">
    <citation type="submission" date="2018-11" db="EMBL/GenBank/DDBJ databases">
        <authorList>
            <person name="Grassa J C."/>
        </authorList>
    </citation>
    <scope>NUCLEOTIDE SEQUENCE [LARGE SCALE GENOMIC DNA]</scope>
</reference>
<keyword evidence="2" id="KW-1185">Reference proteome</keyword>
<organism evidence="1 2">
    <name type="scientific">Cannabis sativa</name>
    <name type="common">Hemp</name>
    <name type="synonym">Marijuana</name>
    <dbReference type="NCBI Taxonomy" id="3483"/>
    <lineage>
        <taxon>Eukaryota</taxon>
        <taxon>Viridiplantae</taxon>
        <taxon>Streptophyta</taxon>
        <taxon>Embryophyta</taxon>
        <taxon>Tracheophyta</taxon>
        <taxon>Spermatophyta</taxon>
        <taxon>Magnoliopsida</taxon>
        <taxon>eudicotyledons</taxon>
        <taxon>Gunneridae</taxon>
        <taxon>Pentapetalae</taxon>
        <taxon>rosids</taxon>
        <taxon>fabids</taxon>
        <taxon>Rosales</taxon>
        <taxon>Cannabaceae</taxon>
        <taxon>Cannabis</taxon>
    </lineage>
</organism>
<name>A0A803PKN2_CANSA</name>